<evidence type="ECO:0000256" key="2">
    <source>
        <dbReference type="ARBA" id="ARBA00022670"/>
    </source>
</evidence>
<organism evidence="7 8">
    <name type="scientific">Moheibacter lacus</name>
    <dbReference type="NCBI Taxonomy" id="2745851"/>
    <lineage>
        <taxon>Bacteria</taxon>
        <taxon>Pseudomonadati</taxon>
        <taxon>Bacteroidota</taxon>
        <taxon>Flavobacteriia</taxon>
        <taxon>Flavobacteriales</taxon>
        <taxon>Weeksellaceae</taxon>
        <taxon>Moheibacter</taxon>
    </lineage>
</organism>
<protein>
    <submittedName>
        <fullName evidence="7">C40 family peptidase</fullName>
    </submittedName>
</protein>
<evidence type="ECO:0000256" key="1">
    <source>
        <dbReference type="ARBA" id="ARBA00007074"/>
    </source>
</evidence>
<dbReference type="EMBL" id="JACDZE010000001">
    <property type="protein sequence ID" value="MBA5628406.1"/>
    <property type="molecule type" value="Genomic_DNA"/>
</dbReference>
<dbReference type="Proteomes" id="UP000552241">
    <property type="component" value="Unassembled WGS sequence"/>
</dbReference>
<proteinExistence type="inferred from homology"/>
<dbReference type="InterPro" id="IPR051202">
    <property type="entry name" value="Peptidase_C40"/>
</dbReference>
<dbReference type="GO" id="GO:0008234">
    <property type="term" value="F:cysteine-type peptidase activity"/>
    <property type="evidence" value="ECO:0007669"/>
    <property type="project" value="UniProtKB-KW"/>
</dbReference>
<dbReference type="Gene3D" id="3.90.1720.10">
    <property type="entry name" value="endopeptidase domain like (from Nostoc punctiforme)"/>
    <property type="match status" value="1"/>
</dbReference>
<evidence type="ECO:0000256" key="5">
    <source>
        <dbReference type="SAM" id="MobiDB-lite"/>
    </source>
</evidence>
<dbReference type="RefSeq" id="WP_182042007.1">
    <property type="nucleotide sequence ID" value="NZ_JACDZE010000001.1"/>
</dbReference>
<gene>
    <name evidence="7" type="ORF">HU137_01325</name>
</gene>
<dbReference type="PROSITE" id="PS51935">
    <property type="entry name" value="NLPC_P60"/>
    <property type="match status" value="1"/>
</dbReference>
<dbReference type="PANTHER" id="PTHR47053">
    <property type="entry name" value="MUREIN DD-ENDOPEPTIDASE MEPH-RELATED"/>
    <property type="match status" value="1"/>
</dbReference>
<keyword evidence="3" id="KW-0378">Hydrolase</keyword>
<evidence type="ECO:0000313" key="8">
    <source>
        <dbReference type="Proteomes" id="UP000552241"/>
    </source>
</evidence>
<keyword evidence="2" id="KW-0645">Protease</keyword>
<dbReference type="PROSITE" id="PS51257">
    <property type="entry name" value="PROKAR_LIPOPROTEIN"/>
    <property type="match status" value="1"/>
</dbReference>
<dbReference type="SUPFAM" id="SSF54001">
    <property type="entry name" value="Cysteine proteinases"/>
    <property type="match status" value="1"/>
</dbReference>
<reference evidence="7 8" key="1">
    <citation type="submission" date="2020-07" db="EMBL/GenBank/DDBJ databases">
        <title>Moheibacter lacus sp. nov., a member of the family Flavobacteriaceae isolated from freshwater lake sediment.</title>
        <authorList>
            <person name="Liu Y."/>
        </authorList>
    </citation>
    <scope>NUCLEOTIDE SEQUENCE [LARGE SCALE GENOMIC DNA]</scope>
    <source>
        <strain evidence="7 8">BDHS18</strain>
    </source>
</reference>
<evidence type="ECO:0000256" key="4">
    <source>
        <dbReference type="ARBA" id="ARBA00022807"/>
    </source>
</evidence>
<comment type="caution">
    <text evidence="7">The sequence shown here is derived from an EMBL/GenBank/DDBJ whole genome shotgun (WGS) entry which is preliminary data.</text>
</comment>
<name>A0A838ZLJ4_9FLAO</name>
<dbReference type="Pfam" id="PF00877">
    <property type="entry name" value="NLPC_P60"/>
    <property type="match status" value="1"/>
</dbReference>
<dbReference type="PANTHER" id="PTHR47053:SF1">
    <property type="entry name" value="MUREIN DD-ENDOPEPTIDASE MEPH-RELATED"/>
    <property type="match status" value="1"/>
</dbReference>
<feature type="region of interest" description="Disordered" evidence="5">
    <location>
        <begin position="30"/>
        <end position="50"/>
    </location>
</feature>
<evidence type="ECO:0000259" key="6">
    <source>
        <dbReference type="PROSITE" id="PS51935"/>
    </source>
</evidence>
<evidence type="ECO:0000313" key="7">
    <source>
        <dbReference type="EMBL" id="MBA5628406.1"/>
    </source>
</evidence>
<accession>A0A838ZLJ4</accession>
<dbReference type="GO" id="GO:0006508">
    <property type="term" value="P:proteolysis"/>
    <property type="evidence" value="ECO:0007669"/>
    <property type="project" value="UniProtKB-KW"/>
</dbReference>
<feature type="domain" description="NlpC/P60" evidence="6">
    <location>
        <begin position="49"/>
        <end position="174"/>
    </location>
</feature>
<dbReference type="InterPro" id="IPR000064">
    <property type="entry name" value="NLP_P60_dom"/>
</dbReference>
<dbReference type="InterPro" id="IPR038765">
    <property type="entry name" value="Papain-like_cys_pep_sf"/>
</dbReference>
<dbReference type="AlphaFoldDB" id="A0A838ZLJ4"/>
<sequence length="174" mass="19536">MRIWRSTILVLVLMSITACNSSRKISYKSSEYKKREVRDRTNSKSNAAHKEANSVVKEAYRYLGTPYKYGGTTKSGLDCSGLVINAFDAAGIKMPRISRDQAKQGKEIRLREVKEGDLVFFKTSGSSISHVGIVEKVKNGEVFFIHSSTSKGVIVSSLEETYWNKRFVKATRVL</sequence>
<comment type="similarity">
    <text evidence="1">Belongs to the peptidase C40 family.</text>
</comment>
<keyword evidence="4" id="KW-0788">Thiol protease</keyword>
<evidence type="ECO:0000256" key="3">
    <source>
        <dbReference type="ARBA" id="ARBA00022801"/>
    </source>
</evidence>
<keyword evidence="8" id="KW-1185">Reference proteome</keyword>